<keyword evidence="1" id="KW-0812">Transmembrane</keyword>
<accession>A0ABW0W251</accession>
<reference evidence="3" key="1">
    <citation type="journal article" date="2019" name="Int. J. Syst. Evol. Microbiol.">
        <title>The Global Catalogue of Microorganisms (GCM) 10K type strain sequencing project: providing services to taxonomists for standard genome sequencing and annotation.</title>
        <authorList>
            <consortium name="The Broad Institute Genomics Platform"/>
            <consortium name="The Broad Institute Genome Sequencing Center for Infectious Disease"/>
            <person name="Wu L."/>
            <person name="Ma J."/>
        </authorList>
    </citation>
    <scope>NUCLEOTIDE SEQUENCE [LARGE SCALE GENOMIC DNA]</scope>
    <source>
        <strain evidence="3">CGMCC 1.3240</strain>
    </source>
</reference>
<comment type="caution">
    <text evidence="2">The sequence shown here is derived from an EMBL/GenBank/DDBJ whole genome shotgun (WGS) entry which is preliminary data.</text>
</comment>
<evidence type="ECO:0000313" key="3">
    <source>
        <dbReference type="Proteomes" id="UP001596047"/>
    </source>
</evidence>
<evidence type="ECO:0000313" key="2">
    <source>
        <dbReference type="EMBL" id="MFC5652243.1"/>
    </source>
</evidence>
<keyword evidence="1" id="KW-0472">Membrane</keyword>
<organism evidence="2 3">
    <name type="scientific">Paenibacillus solisilvae</name>
    <dbReference type="NCBI Taxonomy" id="2486751"/>
    <lineage>
        <taxon>Bacteria</taxon>
        <taxon>Bacillati</taxon>
        <taxon>Bacillota</taxon>
        <taxon>Bacilli</taxon>
        <taxon>Bacillales</taxon>
        <taxon>Paenibacillaceae</taxon>
        <taxon>Paenibacillus</taxon>
    </lineage>
</organism>
<feature type="transmembrane region" description="Helical" evidence="1">
    <location>
        <begin position="6"/>
        <end position="26"/>
    </location>
</feature>
<keyword evidence="1" id="KW-1133">Transmembrane helix</keyword>
<dbReference type="RefSeq" id="WP_379190872.1">
    <property type="nucleotide sequence ID" value="NZ_JBHSOW010000092.1"/>
</dbReference>
<sequence length="108" mass="12482">MKTAGKVMLGFIVLYIGFAAVFYSIIQIQKWKVRHHANQYFSKLVANSPSTESEQLVSFHRIRAEYDDGCVCLGHVQLTYRDHGQLVSYPAVFTLNNRFEVKEVTRLR</sequence>
<dbReference type="Proteomes" id="UP001596047">
    <property type="component" value="Unassembled WGS sequence"/>
</dbReference>
<evidence type="ECO:0000256" key="1">
    <source>
        <dbReference type="SAM" id="Phobius"/>
    </source>
</evidence>
<keyword evidence="3" id="KW-1185">Reference proteome</keyword>
<proteinExistence type="predicted"/>
<dbReference type="EMBL" id="JBHSOW010000092">
    <property type="protein sequence ID" value="MFC5652243.1"/>
    <property type="molecule type" value="Genomic_DNA"/>
</dbReference>
<evidence type="ECO:0008006" key="4">
    <source>
        <dbReference type="Google" id="ProtNLM"/>
    </source>
</evidence>
<name>A0ABW0W251_9BACL</name>
<gene>
    <name evidence="2" type="ORF">ACFPYJ_24640</name>
</gene>
<protein>
    <recommendedName>
        <fullName evidence="4">DUF3301 domain-containing protein</fullName>
    </recommendedName>
</protein>